<feature type="domain" description="Helicase C-terminal" evidence="6">
    <location>
        <begin position="418"/>
        <end position="576"/>
    </location>
</feature>
<name>T1FNR6_HELRO</name>
<dbReference type="InterPro" id="IPR027417">
    <property type="entry name" value="P-loop_NTPase"/>
</dbReference>
<dbReference type="SUPFAM" id="SSF52540">
    <property type="entry name" value="P-loop containing nucleoside triphosphate hydrolases"/>
    <property type="match status" value="1"/>
</dbReference>
<dbReference type="InterPro" id="IPR001650">
    <property type="entry name" value="Helicase_C-like"/>
</dbReference>
<keyword evidence="9" id="KW-1185">Reference proteome</keyword>
<dbReference type="AlphaFoldDB" id="T1FNR6"/>
<dbReference type="SMART" id="SM00487">
    <property type="entry name" value="DEXDc"/>
    <property type="match status" value="1"/>
</dbReference>
<dbReference type="Proteomes" id="UP000015101">
    <property type="component" value="Unassembled WGS sequence"/>
</dbReference>
<protein>
    <submittedName>
        <fullName evidence="7 8">Uncharacterized protein</fullName>
    </submittedName>
</protein>
<dbReference type="Pfam" id="PF00271">
    <property type="entry name" value="Helicase_C"/>
    <property type="match status" value="1"/>
</dbReference>
<dbReference type="InterPro" id="IPR011545">
    <property type="entry name" value="DEAD/DEAH_box_helicase_dom"/>
</dbReference>
<dbReference type="GeneID" id="20210463"/>
<dbReference type="GO" id="GO:1902775">
    <property type="term" value="P:mitochondrial large ribosomal subunit assembly"/>
    <property type="evidence" value="ECO:0000318"/>
    <property type="project" value="GO_Central"/>
</dbReference>
<dbReference type="GO" id="GO:0004386">
    <property type="term" value="F:helicase activity"/>
    <property type="evidence" value="ECO:0007669"/>
    <property type="project" value="UniProtKB-KW"/>
</dbReference>
<dbReference type="KEGG" id="hro:HELRODRAFT_186169"/>
<evidence type="ECO:0000313" key="7">
    <source>
        <dbReference type="EMBL" id="ESN92026.1"/>
    </source>
</evidence>
<dbReference type="GO" id="GO:0016787">
    <property type="term" value="F:hydrolase activity"/>
    <property type="evidence" value="ECO:0007669"/>
    <property type="project" value="UniProtKB-KW"/>
</dbReference>
<dbReference type="InParanoid" id="T1FNR6"/>
<feature type="domain" description="Helicase ATP-binding" evidence="5">
    <location>
        <begin position="160"/>
        <end position="392"/>
    </location>
</feature>
<evidence type="ECO:0000256" key="1">
    <source>
        <dbReference type="ARBA" id="ARBA00022741"/>
    </source>
</evidence>
<evidence type="ECO:0000256" key="3">
    <source>
        <dbReference type="ARBA" id="ARBA00022806"/>
    </source>
</evidence>
<dbReference type="GO" id="GO:0005739">
    <property type="term" value="C:mitochondrion"/>
    <property type="evidence" value="ECO:0000318"/>
    <property type="project" value="GO_Central"/>
</dbReference>
<organism evidence="8 9">
    <name type="scientific">Helobdella robusta</name>
    <name type="common">Californian leech</name>
    <dbReference type="NCBI Taxonomy" id="6412"/>
    <lineage>
        <taxon>Eukaryota</taxon>
        <taxon>Metazoa</taxon>
        <taxon>Spiralia</taxon>
        <taxon>Lophotrochozoa</taxon>
        <taxon>Annelida</taxon>
        <taxon>Clitellata</taxon>
        <taxon>Hirudinea</taxon>
        <taxon>Rhynchobdellida</taxon>
        <taxon>Glossiphoniidae</taxon>
        <taxon>Helobdella</taxon>
    </lineage>
</organism>
<dbReference type="FunCoup" id="T1FNR6">
    <property type="interactions" value="1138"/>
</dbReference>
<dbReference type="RefSeq" id="XP_009029835.1">
    <property type="nucleotide sequence ID" value="XM_009031587.1"/>
</dbReference>
<dbReference type="OrthoDB" id="10256233at2759"/>
<evidence type="ECO:0000313" key="9">
    <source>
        <dbReference type="Proteomes" id="UP000015101"/>
    </source>
</evidence>
<dbReference type="GO" id="GO:0003676">
    <property type="term" value="F:nucleic acid binding"/>
    <property type="evidence" value="ECO:0007669"/>
    <property type="project" value="InterPro"/>
</dbReference>
<gene>
    <name evidence="8" type="primary">20210463</name>
    <name evidence="7" type="ORF">HELRODRAFT_186169</name>
</gene>
<accession>T1FNR6</accession>
<keyword evidence="4" id="KW-0067">ATP-binding</keyword>
<proteinExistence type="predicted"/>
<reference evidence="8" key="3">
    <citation type="submission" date="2015-06" db="UniProtKB">
        <authorList>
            <consortium name="EnsemblMetazoa"/>
        </authorList>
    </citation>
    <scope>IDENTIFICATION</scope>
</reference>
<dbReference type="PANTHER" id="PTHR47960">
    <property type="entry name" value="DEAD-BOX ATP-DEPENDENT RNA HELICASE 50"/>
    <property type="match status" value="1"/>
</dbReference>
<evidence type="ECO:0000256" key="4">
    <source>
        <dbReference type="ARBA" id="ARBA00022840"/>
    </source>
</evidence>
<reference evidence="9" key="1">
    <citation type="submission" date="2012-12" db="EMBL/GenBank/DDBJ databases">
        <authorList>
            <person name="Hellsten U."/>
            <person name="Grimwood J."/>
            <person name="Chapman J.A."/>
            <person name="Shapiro H."/>
            <person name="Aerts A."/>
            <person name="Otillar R.P."/>
            <person name="Terry A.Y."/>
            <person name="Boore J.L."/>
            <person name="Simakov O."/>
            <person name="Marletaz F."/>
            <person name="Cho S.-J."/>
            <person name="Edsinger-Gonzales E."/>
            <person name="Havlak P."/>
            <person name="Kuo D.-H."/>
            <person name="Larsson T."/>
            <person name="Lv J."/>
            <person name="Arendt D."/>
            <person name="Savage R."/>
            <person name="Osoegawa K."/>
            <person name="de Jong P."/>
            <person name="Lindberg D.R."/>
            <person name="Seaver E.C."/>
            <person name="Weisblat D.A."/>
            <person name="Putnam N.H."/>
            <person name="Grigoriev I.V."/>
            <person name="Rokhsar D.S."/>
        </authorList>
    </citation>
    <scope>NUCLEOTIDE SEQUENCE</scope>
</reference>
<evidence type="ECO:0000313" key="8">
    <source>
        <dbReference type="EnsemblMetazoa" id="HelroP186169"/>
    </source>
</evidence>
<evidence type="ECO:0000259" key="6">
    <source>
        <dbReference type="PROSITE" id="PS51194"/>
    </source>
</evidence>
<reference evidence="7 9" key="2">
    <citation type="journal article" date="2013" name="Nature">
        <title>Insights into bilaterian evolution from three spiralian genomes.</title>
        <authorList>
            <person name="Simakov O."/>
            <person name="Marletaz F."/>
            <person name="Cho S.J."/>
            <person name="Edsinger-Gonzales E."/>
            <person name="Havlak P."/>
            <person name="Hellsten U."/>
            <person name="Kuo D.H."/>
            <person name="Larsson T."/>
            <person name="Lv J."/>
            <person name="Arendt D."/>
            <person name="Savage R."/>
            <person name="Osoegawa K."/>
            <person name="de Jong P."/>
            <person name="Grimwood J."/>
            <person name="Chapman J.A."/>
            <person name="Shapiro H."/>
            <person name="Aerts A."/>
            <person name="Otillar R.P."/>
            <person name="Terry A.Y."/>
            <person name="Boore J.L."/>
            <person name="Grigoriev I.V."/>
            <person name="Lindberg D.R."/>
            <person name="Seaver E.C."/>
            <person name="Weisblat D.A."/>
            <person name="Putnam N.H."/>
            <person name="Rokhsar D.S."/>
        </authorList>
    </citation>
    <scope>NUCLEOTIDE SEQUENCE</scope>
</reference>
<dbReference type="CDD" id="cd18787">
    <property type="entry name" value="SF2_C_DEAD"/>
    <property type="match status" value="1"/>
</dbReference>
<dbReference type="CTD" id="20210463"/>
<dbReference type="eggNOG" id="KOG0330">
    <property type="taxonomic scope" value="Eukaryota"/>
</dbReference>
<dbReference type="OMA" id="NGDMLMK"/>
<dbReference type="SMART" id="SM00490">
    <property type="entry name" value="HELICc"/>
    <property type="match status" value="1"/>
</dbReference>
<dbReference type="GO" id="GO:0005524">
    <property type="term" value="F:ATP binding"/>
    <property type="evidence" value="ECO:0007669"/>
    <property type="project" value="UniProtKB-KW"/>
</dbReference>
<keyword evidence="3" id="KW-0347">Helicase</keyword>
<dbReference type="EnsemblMetazoa" id="HelroT186169">
    <property type="protein sequence ID" value="HelroP186169"/>
    <property type="gene ID" value="HelroG186169"/>
</dbReference>
<evidence type="ECO:0000259" key="5">
    <source>
        <dbReference type="PROSITE" id="PS51192"/>
    </source>
</evidence>
<dbReference type="EMBL" id="AMQM01007815">
    <property type="status" value="NOT_ANNOTATED_CDS"/>
    <property type="molecule type" value="Genomic_DNA"/>
</dbReference>
<dbReference type="EMBL" id="KB097673">
    <property type="protein sequence ID" value="ESN92026.1"/>
    <property type="molecule type" value="Genomic_DNA"/>
</dbReference>
<dbReference type="STRING" id="6412.T1FNR6"/>
<sequence length="607" mass="68349">MFETSSRNFFRISRNVPQITHIIKLSVNATARPLPRITIPHQIVQSLEKAKYKNLLKDIKSKPVYDKSQSNLIILCRRTEFNHYRGQTYTNFTPECLASRGWKSKKSKGDYIIINPRQGLPAFADEDLPSFTDLKLSTSLINVLKEYQIIQPTVVQSKVIPLLESGRSVLCAAETGNGKTLAYLLPIIERILKLNKLNKQNSTTTNNNGDVDDITRMRKRLNSPVAVIIAPSRELADQIYSVARDISSSLDVRVDVKCGGRRTQSILREMQVKPVDILIATPGILSKLLSNKFYNLSRLNTIAFDEADTLFDESFLSIILNIVKKLKVSTEKPVIINPRNNDDCVNDDEDVGRVASRKLLLNGGLQVVFVGATMPKGLQTKLNEVIDMESVEVVVTNYLHHILPHVHQKFVRLGPAQKLDHLLKVLNGNLNRPDPIPTIVFCNQPDTVSYLGHMMTSRGINHVTLHAQMPQIVREGRYETFASGESNLLIGTDLASRGLDTTRVRAQHVINYDFPHFISDYVHRAGRVGRVGSPHGCFVLNYVVRLWDVELMWKIETSVRRRTELANVNANIKKKLVGLHSLKMSKLSSTASHGPHDINDNDGYDFI</sequence>
<dbReference type="Pfam" id="PF00270">
    <property type="entry name" value="DEAD"/>
    <property type="match status" value="1"/>
</dbReference>
<dbReference type="InterPro" id="IPR014001">
    <property type="entry name" value="Helicase_ATP-bd"/>
</dbReference>
<dbReference type="Gene3D" id="3.40.50.300">
    <property type="entry name" value="P-loop containing nucleotide triphosphate hydrolases"/>
    <property type="match status" value="2"/>
</dbReference>
<keyword evidence="2" id="KW-0378">Hydrolase</keyword>
<dbReference type="HOGENOM" id="CLU_003041_1_3_1"/>
<keyword evidence="1" id="KW-0547">Nucleotide-binding</keyword>
<dbReference type="PROSITE" id="PS51194">
    <property type="entry name" value="HELICASE_CTER"/>
    <property type="match status" value="1"/>
</dbReference>
<evidence type="ECO:0000256" key="2">
    <source>
        <dbReference type="ARBA" id="ARBA00022801"/>
    </source>
</evidence>
<dbReference type="PROSITE" id="PS51192">
    <property type="entry name" value="HELICASE_ATP_BIND_1"/>
    <property type="match status" value="1"/>
</dbReference>